<dbReference type="VEuPathDB" id="TriTrypDB:C4B63_2g27"/>
<dbReference type="VEuPathDB" id="TriTrypDB:TcYC6_0067950"/>
<comment type="caution">
    <text evidence="1">The sequence shown here is derived from an EMBL/GenBank/DDBJ whole genome shotgun (WGS) entry which is preliminary data.</text>
</comment>
<dbReference type="VEuPathDB" id="TriTrypDB:TcCLB.506999.60"/>
<dbReference type="VEuPathDB" id="TriTrypDB:C3747_268g4"/>
<dbReference type="VEuPathDB" id="TriTrypDB:ECC02_001230"/>
<evidence type="ECO:0000313" key="1">
    <source>
        <dbReference type="EMBL" id="PWU95312.1"/>
    </source>
</evidence>
<gene>
    <name evidence="1" type="ORF">C3747_268g4</name>
</gene>
<organism evidence="1 2">
    <name type="scientific">Trypanosoma cruzi</name>
    <dbReference type="NCBI Taxonomy" id="5693"/>
    <lineage>
        <taxon>Eukaryota</taxon>
        <taxon>Discoba</taxon>
        <taxon>Euglenozoa</taxon>
        <taxon>Kinetoplastea</taxon>
        <taxon>Metakinetoplastina</taxon>
        <taxon>Trypanosomatida</taxon>
        <taxon>Trypanosomatidae</taxon>
        <taxon>Trypanosoma</taxon>
        <taxon>Schizotrypanum</taxon>
    </lineage>
</organism>
<dbReference type="OMA" id="VASCCDH"/>
<accession>A0A2V2VIU2</accession>
<dbReference type="VEuPathDB" id="TriTrypDB:TcCLB.510759.140"/>
<dbReference type="Proteomes" id="UP000246078">
    <property type="component" value="Unassembled WGS sequence"/>
</dbReference>
<name>A0A2V2VIU2_TRYCR</name>
<evidence type="ECO:0000313" key="2">
    <source>
        <dbReference type="Proteomes" id="UP000246078"/>
    </source>
</evidence>
<dbReference type="VEuPathDB" id="TriTrypDB:Tc_MARK_4559"/>
<dbReference type="VEuPathDB" id="TriTrypDB:TCDM_03406"/>
<dbReference type="SUPFAM" id="SSF48371">
    <property type="entry name" value="ARM repeat"/>
    <property type="match status" value="1"/>
</dbReference>
<dbReference type="VEuPathDB" id="TriTrypDB:TcG_02079"/>
<dbReference type="VEuPathDB" id="TriTrypDB:TCSYLVIO_001345"/>
<dbReference type="VEuPathDB" id="TriTrypDB:TcCL_ESM00189"/>
<proteinExistence type="predicted"/>
<dbReference type="VEuPathDB" id="TriTrypDB:TcBrA4_0063490"/>
<dbReference type="OrthoDB" id="242249at2759"/>
<protein>
    <submittedName>
        <fullName evidence="1">Uncharacterized protein</fullName>
    </submittedName>
</protein>
<dbReference type="InterPro" id="IPR016024">
    <property type="entry name" value="ARM-type_fold"/>
</dbReference>
<dbReference type="EMBL" id="PRFC01000268">
    <property type="protein sequence ID" value="PWU95312.1"/>
    <property type="molecule type" value="Genomic_DNA"/>
</dbReference>
<sequence>MQECYNPHHRILPVGSGESAGAFVPRWTLCVTCLLNHFERLPTNAAVQALQDTEFLLQQSFSPLFPNQCVGIGGEKPSGASATPSVSPESLWESFMSFQDVLAQLAEMLCASSSLHLQTQLYRASLTLLSLFFTLLREAERQISKMNGTAYTLEGDNLGLGDRGTGKGGASISLVTLPGLARRMCDAVRMGLSKEGDSPAGLLLLTDLAEMSPTFLRVLSEYCVPSVCAILTSLSNAYRVELTLYLLHQVFEKCASHPTWLESLSVVLSGDMICDALGDSFLDFLAGILDTFRDDEPVVVNALSLARFLVTYETTRTALLFSKLNNTTRAGKGDFAPIVPLRLLRHLTLLLLDLDADIIVAASETMREIIVATQPSGGECTNIADYVIESLRTASVYSAMVLVSLLNALPTEVVPAGPVLRVIFELAGNNETAFEEAVRGPHFLASVKGHLSNINYVAQSIVHTAECGGRTSLHCFLLQIRALEAACGGINAGTCTIIPETVSVIASTLLQLVTKERGPTLTEDELTDGQWLFNNRFFTLANETLWDLIFGVAFLLPAVQGGFLPLATEIIAEALRRFSEFDLVSLDGRSLLFDGPTGNVLLVLSAAVLEHMSADGDEGNTADRLVKRQVRQLFEKDFLTFLLRVSGDSFSHRGRILYHFMRLVESNRNGRSADLPAATVLDGSSSPRALFEKSFRHHPHWAASLLLALAMAGCPQPVEVQELEEFLFKQISMLPWFLRDAKRALTADGAEDLSSTPMGNEDCAIAALAALKASAAYHKWRGELPHREFFHVDPVWATGRVCDVPEELSFIFFQLFRSEERSWLEALKSCSWGTGLLAVLVSSTIMHVKCDFPKESVKEAYDYLFSDGASQNSDVEMALCRLVVTLAPKCHLFLLQLFGIVRRSVADNLSLGCRVICFLCQCVSLAVGEEVPNSTAFIRTLLEQHVTPCLLFRENPALTGYVARLVVLTLARIPVAMASSCDHTLFRWSMQHVTHPKAQVYTWHVVFLLLERVHGNEFALRYESELEMKLRADGGEKLPPCFAAALATVKWMVCGAMRRRGACRMNPIVSMPLKEWSQNLSQHVLLRAFIISTVERETRGAFPDASLLNISPMLLSWANEMFARRYATVATARVFYTLVKNSPKLGASLEALGLFLQMTNETETGASPTAESSQLSLIEQRAWVFAALVLSWPPWGVSAGLREAVDAFLTTLEMPPRACKGEKRPREQEVDIFDTQEAGVRRAMEALVEACECRSEDHGTFPLNRPKDFFLLRHAAQPDANVTHEVMFKAVHEGCELFIPS</sequence>
<reference evidence="1 2" key="1">
    <citation type="journal article" date="2018" name="Microb. Genom.">
        <title>Expanding an expanded genome: long-read sequencing of Trypanosoma cruzi.</title>
        <authorList>
            <person name="Berna L."/>
            <person name="Rodriguez M."/>
            <person name="Chiribao M.L."/>
            <person name="Parodi-Talice A."/>
            <person name="Pita S."/>
            <person name="Rijo G."/>
            <person name="Alvarez-Valin F."/>
            <person name="Robello C."/>
        </authorList>
    </citation>
    <scope>NUCLEOTIDE SEQUENCE [LARGE SCALE GENOMIC DNA]</scope>
    <source>
        <strain evidence="1 2">TCC</strain>
    </source>
</reference>